<reference evidence="10" key="1">
    <citation type="journal article" date="2019" name="Int. J. Syst. Evol. Microbiol.">
        <title>The Global Catalogue of Microorganisms (GCM) 10K type strain sequencing project: providing services to taxonomists for standard genome sequencing and annotation.</title>
        <authorList>
            <consortium name="The Broad Institute Genomics Platform"/>
            <consortium name="The Broad Institute Genome Sequencing Center for Infectious Disease"/>
            <person name="Wu L."/>
            <person name="Ma J."/>
        </authorList>
    </citation>
    <scope>NUCLEOTIDE SEQUENCE [LARGE SCALE GENOMIC DNA]</scope>
    <source>
        <strain evidence="10">JCM 1407</strain>
    </source>
</reference>
<evidence type="ECO:0000256" key="4">
    <source>
        <dbReference type="ARBA" id="ARBA00022723"/>
    </source>
</evidence>
<dbReference type="NCBIfam" id="TIGR00087">
    <property type="entry name" value="surE"/>
    <property type="match status" value="1"/>
</dbReference>
<dbReference type="Gene3D" id="3.40.1210.10">
    <property type="entry name" value="Survival protein SurE-like phosphatase/nucleotidase"/>
    <property type="match status" value="1"/>
</dbReference>
<dbReference type="InterPro" id="IPR002828">
    <property type="entry name" value="SurE-like_Pase/nucleotidase"/>
</dbReference>
<comment type="subcellular location">
    <subcellularLocation>
        <location evidence="7">Cytoplasm</location>
    </subcellularLocation>
</comment>
<keyword evidence="4 7" id="KW-0479">Metal-binding</keyword>
<dbReference type="SUPFAM" id="SSF64167">
    <property type="entry name" value="SurE-like"/>
    <property type="match status" value="1"/>
</dbReference>
<dbReference type="EMBL" id="BAAACG010000013">
    <property type="protein sequence ID" value="GAA0744646.1"/>
    <property type="molecule type" value="Genomic_DNA"/>
</dbReference>
<keyword evidence="3 7" id="KW-0963">Cytoplasm</keyword>
<feature type="binding site" evidence="7">
    <location>
        <position position="96"/>
    </location>
    <ligand>
        <name>a divalent metal cation</name>
        <dbReference type="ChEBI" id="CHEBI:60240"/>
    </ligand>
</feature>
<evidence type="ECO:0000256" key="5">
    <source>
        <dbReference type="ARBA" id="ARBA00022741"/>
    </source>
</evidence>
<dbReference type="PANTHER" id="PTHR30457:SF12">
    <property type="entry name" value="5'_3'-NUCLEOTIDASE SURE"/>
    <property type="match status" value="1"/>
</dbReference>
<dbReference type="InterPro" id="IPR036523">
    <property type="entry name" value="SurE-like_sf"/>
</dbReference>
<keyword evidence="10" id="KW-1185">Reference proteome</keyword>
<feature type="domain" description="Survival protein SurE-like phosphatase/nucleotidase" evidence="8">
    <location>
        <begin position="3"/>
        <end position="189"/>
    </location>
</feature>
<dbReference type="NCBIfam" id="NF010543">
    <property type="entry name" value="PRK13933.1"/>
    <property type="match status" value="1"/>
</dbReference>
<name>A0ABP3V075_9CLOT</name>
<protein>
    <recommendedName>
        <fullName evidence="7">5'-nucleotidase SurE</fullName>
        <ecNumber evidence="7">3.1.3.5</ecNumber>
    </recommendedName>
    <alternativeName>
        <fullName evidence="7">Nucleoside 5'-monophosphate phosphohydrolase</fullName>
    </alternativeName>
</protein>
<evidence type="ECO:0000313" key="10">
    <source>
        <dbReference type="Proteomes" id="UP001501510"/>
    </source>
</evidence>
<keyword evidence="5 7" id="KW-0547">Nucleotide-binding</keyword>
<dbReference type="PANTHER" id="PTHR30457">
    <property type="entry name" value="5'-NUCLEOTIDASE SURE"/>
    <property type="match status" value="1"/>
</dbReference>
<dbReference type="InterPro" id="IPR030048">
    <property type="entry name" value="SurE"/>
</dbReference>
<dbReference type="Proteomes" id="UP001501510">
    <property type="component" value="Unassembled WGS sequence"/>
</dbReference>
<organism evidence="9 10">
    <name type="scientific">Clostridium oceanicum</name>
    <dbReference type="NCBI Taxonomy" id="1543"/>
    <lineage>
        <taxon>Bacteria</taxon>
        <taxon>Bacillati</taxon>
        <taxon>Bacillota</taxon>
        <taxon>Clostridia</taxon>
        <taxon>Eubacteriales</taxon>
        <taxon>Clostridiaceae</taxon>
        <taxon>Clostridium</taxon>
    </lineage>
</organism>
<evidence type="ECO:0000256" key="2">
    <source>
        <dbReference type="ARBA" id="ARBA00011062"/>
    </source>
</evidence>
<feature type="binding site" evidence="7">
    <location>
        <position position="39"/>
    </location>
    <ligand>
        <name>a divalent metal cation</name>
        <dbReference type="ChEBI" id="CHEBI:60240"/>
    </ligand>
</feature>
<sequence length="255" mass="28236">MNILLTNDDGVEAEGIKVLAKHLIKEHNVIVVAPSEQKSACSHSITIAESIKVEETKIEGVNVKAYKVSGTPADCVRIGLDKIIKEKIDIVISGINRGVNIGNDILYSGTVSAAIEGSIYNLPSMAVSLQITKGKDINYDLAADYALKVLGKSREKYLRNDVVLNLNIPSLEKEEIKGLKVCSIGNKIYDSYFVECIDDDGNKTFKLEGKMNDNLDKGTDIYYIKNKYVTLTPLHYDLTNFKILKETTNIFEKSN</sequence>
<proteinExistence type="inferred from homology"/>
<comment type="cofactor">
    <cofactor evidence="7">
        <name>a divalent metal cation</name>
        <dbReference type="ChEBI" id="CHEBI:60240"/>
    </cofactor>
    <text evidence="7">Binds 1 divalent metal cation per subunit.</text>
</comment>
<evidence type="ECO:0000256" key="3">
    <source>
        <dbReference type="ARBA" id="ARBA00022490"/>
    </source>
</evidence>
<dbReference type="HAMAP" id="MF_00060">
    <property type="entry name" value="SurE"/>
    <property type="match status" value="1"/>
</dbReference>
<dbReference type="EC" id="3.1.3.5" evidence="7"/>
<evidence type="ECO:0000259" key="8">
    <source>
        <dbReference type="Pfam" id="PF01975"/>
    </source>
</evidence>
<gene>
    <name evidence="7 9" type="primary">surE</name>
    <name evidence="9" type="ORF">GCM10008906_29830</name>
</gene>
<comment type="similarity">
    <text evidence="2 7">Belongs to the SurE nucleotidase family.</text>
</comment>
<comment type="function">
    <text evidence="7">Nucleotidase that shows phosphatase activity on nucleoside 5'-monophosphates.</text>
</comment>
<feature type="binding site" evidence="7">
    <location>
        <position position="8"/>
    </location>
    <ligand>
        <name>a divalent metal cation</name>
        <dbReference type="ChEBI" id="CHEBI:60240"/>
    </ligand>
</feature>
<dbReference type="NCBIfam" id="NF001490">
    <property type="entry name" value="PRK00346.1-4"/>
    <property type="match status" value="1"/>
</dbReference>
<dbReference type="RefSeq" id="WP_343762770.1">
    <property type="nucleotide sequence ID" value="NZ_BAAACG010000013.1"/>
</dbReference>
<keyword evidence="6 7" id="KW-0378">Hydrolase</keyword>
<comment type="caution">
    <text evidence="9">The sequence shown here is derived from an EMBL/GenBank/DDBJ whole genome shotgun (WGS) entry which is preliminary data.</text>
</comment>
<dbReference type="Pfam" id="PF01975">
    <property type="entry name" value="SurE"/>
    <property type="match status" value="1"/>
</dbReference>
<evidence type="ECO:0000256" key="6">
    <source>
        <dbReference type="ARBA" id="ARBA00022801"/>
    </source>
</evidence>
<accession>A0ABP3V075</accession>
<evidence type="ECO:0000256" key="7">
    <source>
        <dbReference type="HAMAP-Rule" id="MF_00060"/>
    </source>
</evidence>
<comment type="catalytic activity">
    <reaction evidence="1 7">
        <text>a ribonucleoside 5'-phosphate + H2O = a ribonucleoside + phosphate</text>
        <dbReference type="Rhea" id="RHEA:12484"/>
        <dbReference type="ChEBI" id="CHEBI:15377"/>
        <dbReference type="ChEBI" id="CHEBI:18254"/>
        <dbReference type="ChEBI" id="CHEBI:43474"/>
        <dbReference type="ChEBI" id="CHEBI:58043"/>
        <dbReference type="EC" id="3.1.3.5"/>
    </reaction>
</comment>
<evidence type="ECO:0000313" key="9">
    <source>
        <dbReference type="EMBL" id="GAA0744646.1"/>
    </source>
</evidence>
<evidence type="ECO:0000256" key="1">
    <source>
        <dbReference type="ARBA" id="ARBA00000815"/>
    </source>
</evidence>
<feature type="binding site" evidence="7">
    <location>
        <position position="9"/>
    </location>
    <ligand>
        <name>a divalent metal cation</name>
        <dbReference type="ChEBI" id="CHEBI:60240"/>
    </ligand>
</feature>